<keyword evidence="2" id="KW-1185">Reference proteome</keyword>
<dbReference type="KEGG" id="apra:G3A50_14370"/>
<dbReference type="Proteomes" id="UP000464751">
    <property type="component" value="Chromosome"/>
</dbReference>
<organism evidence="1 2">
    <name type="scientific">Ancylobacter pratisalsi</name>
    <dbReference type="NCBI Taxonomy" id="1745854"/>
    <lineage>
        <taxon>Bacteria</taxon>
        <taxon>Pseudomonadati</taxon>
        <taxon>Pseudomonadota</taxon>
        <taxon>Alphaproteobacteria</taxon>
        <taxon>Hyphomicrobiales</taxon>
        <taxon>Xanthobacteraceae</taxon>
        <taxon>Ancylobacter</taxon>
    </lineage>
</organism>
<accession>A0A6P1YPC4</accession>
<name>A0A6P1YPC4_9HYPH</name>
<proteinExistence type="predicted"/>
<dbReference type="InterPro" id="IPR021874">
    <property type="entry name" value="Phage_Mu_Gp27"/>
</dbReference>
<dbReference type="RefSeq" id="WP_163075905.1">
    <property type="nucleotide sequence ID" value="NZ_CP048630.1"/>
</dbReference>
<dbReference type="Pfam" id="PF11985">
    <property type="entry name" value="Phage_Mu_Gp27"/>
    <property type="match status" value="1"/>
</dbReference>
<dbReference type="AlphaFoldDB" id="A0A6P1YPC4"/>
<gene>
    <name evidence="1" type="ORF">G3A50_14370</name>
</gene>
<sequence length="199" mass="21753">MAGRGRLNSLDLLPPEAEDDVVWACQELAARQRTIADVLFEFNDRLEAKGLEGVSRSAFYRAAADKAAAQTRMQRAREMFKGIASQFTAEDVDENTIILGEFIKTLIIELTHDGAGMKSPKEAMELARAFQATVAAQKISTDRRQKLQAEYDKRTEATIERVAKEGGLSADVVAQLRRDFLGVRPKPAAPAEGADVAGS</sequence>
<protein>
    <submittedName>
        <fullName evidence="1">DUF3486 family protein</fullName>
    </submittedName>
</protein>
<evidence type="ECO:0000313" key="2">
    <source>
        <dbReference type="Proteomes" id="UP000464751"/>
    </source>
</evidence>
<evidence type="ECO:0000313" key="1">
    <source>
        <dbReference type="EMBL" id="QIB34760.1"/>
    </source>
</evidence>
<dbReference type="EMBL" id="CP048630">
    <property type="protein sequence ID" value="QIB34760.1"/>
    <property type="molecule type" value="Genomic_DNA"/>
</dbReference>
<reference evidence="1 2" key="1">
    <citation type="submission" date="2020-02" db="EMBL/GenBank/DDBJ databases">
        <authorList>
            <person name="Li G."/>
        </authorList>
    </citation>
    <scope>NUCLEOTIDE SEQUENCE [LARGE SCALE GENOMIC DNA]</scope>
    <source>
        <strain evidence="1 2">DSM 102029</strain>
    </source>
</reference>